<keyword evidence="1 3" id="KW-0597">Phosphoprotein</keyword>
<feature type="domain" description="HTH luxR-type" evidence="4">
    <location>
        <begin position="149"/>
        <end position="214"/>
    </location>
</feature>
<keyword evidence="2" id="KW-0238">DNA-binding</keyword>
<dbReference type="GO" id="GO:0000160">
    <property type="term" value="P:phosphorelay signal transduction system"/>
    <property type="evidence" value="ECO:0007669"/>
    <property type="project" value="InterPro"/>
</dbReference>
<dbReference type="SMART" id="SM00448">
    <property type="entry name" value="REC"/>
    <property type="match status" value="1"/>
</dbReference>
<accession>A0A937FVK0</accession>
<reference evidence="6" key="1">
    <citation type="submission" date="2021-01" db="EMBL/GenBank/DDBJ databases">
        <title>Fulvivirga kasyanovii gen. nov., sp nov., a novel member of the phylum Bacteroidetes isolated from seawater in a mussel farm.</title>
        <authorList>
            <person name="Zhao L.-H."/>
            <person name="Wang Z.-J."/>
        </authorList>
    </citation>
    <scope>NUCLEOTIDE SEQUENCE</scope>
    <source>
        <strain evidence="6">29W222</strain>
    </source>
</reference>
<evidence type="ECO:0000256" key="1">
    <source>
        <dbReference type="ARBA" id="ARBA00022553"/>
    </source>
</evidence>
<dbReference type="GO" id="GO:0006355">
    <property type="term" value="P:regulation of DNA-templated transcription"/>
    <property type="evidence" value="ECO:0007669"/>
    <property type="project" value="InterPro"/>
</dbReference>
<protein>
    <submittedName>
        <fullName evidence="6">Response regulator transcription factor</fullName>
    </submittedName>
</protein>
<dbReference type="Pfam" id="PF00072">
    <property type="entry name" value="Response_reg"/>
    <property type="match status" value="1"/>
</dbReference>
<dbReference type="InterPro" id="IPR011006">
    <property type="entry name" value="CheY-like_superfamily"/>
</dbReference>
<dbReference type="PRINTS" id="PR00038">
    <property type="entry name" value="HTHLUXR"/>
</dbReference>
<dbReference type="InterPro" id="IPR000792">
    <property type="entry name" value="Tscrpt_reg_LuxR_C"/>
</dbReference>
<proteinExistence type="predicted"/>
<dbReference type="InterPro" id="IPR039420">
    <property type="entry name" value="WalR-like"/>
</dbReference>
<dbReference type="SUPFAM" id="SSF46894">
    <property type="entry name" value="C-terminal effector domain of the bipartite response regulators"/>
    <property type="match status" value="1"/>
</dbReference>
<dbReference type="PANTHER" id="PTHR43214">
    <property type="entry name" value="TWO-COMPONENT RESPONSE REGULATOR"/>
    <property type="match status" value="1"/>
</dbReference>
<comment type="caution">
    <text evidence="6">The sequence shown here is derived from an EMBL/GenBank/DDBJ whole genome shotgun (WGS) entry which is preliminary data.</text>
</comment>
<dbReference type="CDD" id="cd06170">
    <property type="entry name" value="LuxR_C_like"/>
    <property type="match status" value="1"/>
</dbReference>
<dbReference type="SUPFAM" id="SSF52172">
    <property type="entry name" value="CheY-like"/>
    <property type="match status" value="1"/>
</dbReference>
<dbReference type="InterPro" id="IPR058245">
    <property type="entry name" value="NreC/VraR/RcsB-like_REC"/>
</dbReference>
<dbReference type="SMART" id="SM00421">
    <property type="entry name" value="HTH_LUXR"/>
    <property type="match status" value="1"/>
</dbReference>
<dbReference type="Gene3D" id="3.40.50.2300">
    <property type="match status" value="1"/>
</dbReference>
<sequence>MKAKILIVDDHKVVRDGVALYLENDPDYEVIDQAANGLEALDFLEKKNEKVDLVIIDINMDGLDGIETTRRIMKVNKNIRVLALTMHNDYQHIKAMMDAGASGYILKSCDENEMKEAINAILGDEIYYSKEVAQTVMNNLAKKKPKSTGEALPTPLTPREKEIYRLILEEDSNQEIADKLFISVRTVEVHKRNLLEKTGAKNSTGLVLYAIKNNLFEGI</sequence>
<dbReference type="InterPro" id="IPR001789">
    <property type="entry name" value="Sig_transdc_resp-reg_receiver"/>
</dbReference>
<keyword evidence="7" id="KW-1185">Reference proteome</keyword>
<dbReference type="PANTHER" id="PTHR43214:SF43">
    <property type="entry name" value="TWO-COMPONENT RESPONSE REGULATOR"/>
    <property type="match status" value="1"/>
</dbReference>
<dbReference type="GO" id="GO:0003677">
    <property type="term" value="F:DNA binding"/>
    <property type="evidence" value="ECO:0007669"/>
    <property type="project" value="UniProtKB-KW"/>
</dbReference>
<feature type="domain" description="Response regulatory" evidence="5">
    <location>
        <begin position="4"/>
        <end position="122"/>
    </location>
</feature>
<dbReference type="PROSITE" id="PS50043">
    <property type="entry name" value="HTH_LUXR_2"/>
    <property type="match status" value="1"/>
</dbReference>
<dbReference type="Proteomes" id="UP000614216">
    <property type="component" value="Unassembled WGS sequence"/>
</dbReference>
<organism evidence="6 7">
    <name type="scientific">Fulvivirga marina</name>
    <dbReference type="NCBI Taxonomy" id="2494733"/>
    <lineage>
        <taxon>Bacteria</taxon>
        <taxon>Pseudomonadati</taxon>
        <taxon>Bacteroidota</taxon>
        <taxon>Cytophagia</taxon>
        <taxon>Cytophagales</taxon>
        <taxon>Fulvivirgaceae</taxon>
        <taxon>Fulvivirga</taxon>
    </lineage>
</organism>
<evidence type="ECO:0000313" key="6">
    <source>
        <dbReference type="EMBL" id="MBL6445056.1"/>
    </source>
</evidence>
<name>A0A937FVK0_9BACT</name>
<dbReference type="PROSITE" id="PS50110">
    <property type="entry name" value="RESPONSE_REGULATORY"/>
    <property type="match status" value="1"/>
</dbReference>
<feature type="modified residue" description="4-aspartylphosphate" evidence="3">
    <location>
        <position position="57"/>
    </location>
</feature>
<dbReference type="EMBL" id="JAEUGD010000004">
    <property type="protein sequence ID" value="MBL6445056.1"/>
    <property type="molecule type" value="Genomic_DNA"/>
</dbReference>
<dbReference type="RefSeq" id="WP_202854600.1">
    <property type="nucleotide sequence ID" value="NZ_JAEUGD010000004.1"/>
</dbReference>
<dbReference type="InterPro" id="IPR016032">
    <property type="entry name" value="Sig_transdc_resp-reg_C-effctor"/>
</dbReference>
<evidence type="ECO:0000256" key="2">
    <source>
        <dbReference type="ARBA" id="ARBA00023125"/>
    </source>
</evidence>
<evidence type="ECO:0000259" key="5">
    <source>
        <dbReference type="PROSITE" id="PS50110"/>
    </source>
</evidence>
<evidence type="ECO:0000256" key="3">
    <source>
        <dbReference type="PROSITE-ProRule" id="PRU00169"/>
    </source>
</evidence>
<dbReference type="AlphaFoldDB" id="A0A937FVK0"/>
<gene>
    <name evidence="6" type="ORF">JMN32_01975</name>
</gene>
<dbReference type="Pfam" id="PF00196">
    <property type="entry name" value="GerE"/>
    <property type="match status" value="1"/>
</dbReference>
<evidence type="ECO:0000313" key="7">
    <source>
        <dbReference type="Proteomes" id="UP000614216"/>
    </source>
</evidence>
<evidence type="ECO:0000259" key="4">
    <source>
        <dbReference type="PROSITE" id="PS50043"/>
    </source>
</evidence>
<dbReference type="CDD" id="cd17535">
    <property type="entry name" value="REC_NarL-like"/>
    <property type="match status" value="1"/>
</dbReference>